<organism evidence="1">
    <name type="scientific">Brassica napus</name>
    <name type="common">Rape</name>
    <dbReference type="NCBI Taxonomy" id="3708"/>
    <lineage>
        <taxon>Eukaryota</taxon>
        <taxon>Viridiplantae</taxon>
        <taxon>Streptophyta</taxon>
        <taxon>Embryophyta</taxon>
        <taxon>Tracheophyta</taxon>
        <taxon>Spermatophyta</taxon>
        <taxon>Magnoliopsida</taxon>
        <taxon>eudicotyledons</taxon>
        <taxon>Gunneridae</taxon>
        <taxon>Pentapetalae</taxon>
        <taxon>rosids</taxon>
        <taxon>malvids</taxon>
        <taxon>Brassicales</taxon>
        <taxon>Brassicaceae</taxon>
        <taxon>Brassiceae</taxon>
        <taxon>Brassica</taxon>
    </lineage>
</organism>
<name>A0A816J3B4_BRANA</name>
<dbReference type="Proteomes" id="UP001295469">
    <property type="component" value="Chromosome C09"/>
</dbReference>
<protein>
    <submittedName>
        <fullName evidence="1">(rape) hypothetical protein</fullName>
    </submittedName>
</protein>
<proteinExistence type="predicted"/>
<gene>
    <name evidence="1" type="ORF">DARMORV10_C09P39500.1</name>
</gene>
<sequence>MRDRPIYLRPNGDCGVYTLKYIEFKSSGILDDLTISSLESLLSSDLL</sequence>
<dbReference type="EMBL" id="HG994373">
    <property type="protein sequence ID" value="CAF1751273.1"/>
    <property type="molecule type" value="Genomic_DNA"/>
</dbReference>
<reference evidence="1" key="1">
    <citation type="submission" date="2021-01" db="EMBL/GenBank/DDBJ databases">
        <authorList>
            <consortium name="Genoscope - CEA"/>
            <person name="William W."/>
        </authorList>
    </citation>
    <scope>NUCLEOTIDE SEQUENCE</scope>
</reference>
<evidence type="ECO:0000313" key="1">
    <source>
        <dbReference type="EMBL" id="CAF1751273.1"/>
    </source>
</evidence>
<dbReference type="AlphaFoldDB" id="A0A816J3B4"/>
<accession>A0A816J3B4</accession>